<dbReference type="GO" id="GO:0003677">
    <property type="term" value="F:DNA binding"/>
    <property type="evidence" value="ECO:0007669"/>
    <property type="project" value="UniProtKB-KW"/>
</dbReference>
<protein>
    <submittedName>
        <fullName evidence="3">DNA-binding transcriptional regulator of glucitol operon</fullName>
    </submittedName>
</protein>
<keyword evidence="2" id="KW-0472">Membrane</keyword>
<feature type="compositionally biased region" description="Basic and acidic residues" evidence="1">
    <location>
        <begin position="114"/>
        <end position="128"/>
    </location>
</feature>
<keyword evidence="3" id="KW-0238">DNA-binding</keyword>
<reference evidence="4" key="1">
    <citation type="submission" date="2016-10" db="EMBL/GenBank/DDBJ databases">
        <authorList>
            <person name="Varghese N."/>
            <person name="Submissions S."/>
        </authorList>
    </citation>
    <scope>NUCLEOTIDE SEQUENCE [LARGE SCALE GENOMIC DNA]</scope>
    <source>
        <strain evidence="4">DSM 45501</strain>
    </source>
</reference>
<feature type="compositionally biased region" description="Low complexity" evidence="1">
    <location>
        <begin position="82"/>
        <end position="95"/>
    </location>
</feature>
<evidence type="ECO:0000313" key="3">
    <source>
        <dbReference type="EMBL" id="SFT55441.1"/>
    </source>
</evidence>
<name>A0A1I6YZ51_9ACTN</name>
<dbReference type="STRING" id="995060.SAMN04487904_103382"/>
<gene>
    <name evidence="3" type="ORF">SAMN04487904_103382</name>
</gene>
<evidence type="ECO:0000256" key="1">
    <source>
        <dbReference type="SAM" id="MobiDB-lite"/>
    </source>
</evidence>
<dbReference type="Proteomes" id="UP000199165">
    <property type="component" value="Unassembled WGS sequence"/>
</dbReference>
<keyword evidence="4" id="KW-1185">Reference proteome</keyword>
<evidence type="ECO:0000256" key="2">
    <source>
        <dbReference type="SAM" id="Phobius"/>
    </source>
</evidence>
<proteinExistence type="predicted"/>
<dbReference type="AlphaFoldDB" id="A0A1I6YZ51"/>
<sequence>MGRVKGRLLSPGWVLLHLVFLAAVVATGWLGWWQWERAHDAGGSFQNLGYALQWPLFGAFTVFLWYQVVRISLGSAEEEAAEPVMAPEPSAPAADAYEEADDVGSPSTAVPNRVAEDSGPEHPRRSPVPERAPSVTEEEDPQLAEYNRYLAELNATDSRRR</sequence>
<keyword evidence="2" id="KW-1133">Transmembrane helix</keyword>
<feature type="region of interest" description="Disordered" evidence="1">
    <location>
        <begin position="77"/>
        <end position="161"/>
    </location>
</feature>
<keyword evidence="2" id="KW-0812">Transmembrane</keyword>
<accession>A0A1I6YZ51</accession>
<feature type="transmembrane region" description="Helical" evidence="2">
    <location>
        <begin position="52"/>
        <end position="69"/>
    </location>
</feature>
<dbReference type="EMBL" id="FPAT01000003">
    <property type="protein sequence ID" value="SFT55441.1"/>
    <property type="molecule type" value="Genomic_DNA"/>
</dbReference>
<evidence type="ECO:0000313" key="4">
    <source>
        <dbReference type="Proteomes" id="UP000199165"/>
    </source>
</evidence>
<organism evidence="3 4">
    <name type="scientific">Actinopolyspora righensis</name>
    <dbReference type="NCBI Taxonomy" id="995060"/>
    <lineage>
        <taxon>Bacteria</taxon>
        <taxon>Bacillati</taxon>
        <taxon>Actinomycetota</taxon>
        <taxon>Actinomycetes</taxon>
        <taxon>Actinopolysporales</taxon>
        <taxon>Actinopolysporaceae</taxon>
        <taxon>Actinopolyspora</taxon>
        <taxon>Actinopolyspora alba group</taxon>
    </lineage>
</organism>
<feature type="transmembrane region" description="Helical" evidence="2">
    <location>
        <begin position="12"/>
        <end position="32"/>
    </location>
</feature>